<gene>
    <name evidence="4" type="primary">AUH</name>
    <name evidence="4" type="ORF">TSPGSL018_23210</name>
</gene>
<dbReference type="PANTHER" id="PTHR11941">
    <property type="entry name" value="ENOYL-COA HYDRATASE-RELATED"/>
    <property type="match status" value="1"/>
</dbReference>
<evidence type="ECO:0000313" key="4">
    <source>
        <dbReference type="EMBL" id="JAC62497.1"/>
    </source>
</evidence>
<organism evidence="4">
    <name type="scientific">Tetraselmis sp. GSL018</name>
    <dbReference type="NCBI Taxonomy" id="582737"/>
    <lineage>
        <taxon>Eukaryota</taxon>
        <taxon>Viridiplantae</taxon>
        <taxon>Chlorophyta</taxon>
        <taxon>core chlorophytes</taxon>
        <taxon>Chlorodendrophyceae</taxon>
        <taxon>Chlorodendrales</taxon>
        <taxon>Chlorodendraceae</taxon>
        <taxon>Tetraselmis</taxon>
    </lineage>
</organism>
<dbReference type="EMBL" id="GBEZ01024497">
    <property type="protein sequence ID" value="JAC62497.1"/>
    <property type="molecule type" value="Transcribed_RNA"/>
</dbReference>
<dbReference type="CDD" id="cd06558">
    <property type="entry name" value="crotonase-like"/>
    <property type="match status" value="1"/>
</dbReference>
<reference evidence="4" key="1">
    <citation type="submission" date="2014-05" db="EMBL/GenBank/DDBJ databases">
        <title>The transcriptome of the halophilic microalga Tetraselmis sp. GSL018 isolated from the Great Salt Lake, Utah.</title>
        <authorList>
            <person name="Jinkerson R.E."/>
            <person name="D'Adamo S."/>
            <person name="Posewitz M.C."/>
        </authorList>
    </citation>
    <scope>NUCLEOTIDE SEQUENCE</scope>
    <source>
        <strain evidence="4">GSL018</strain>
    </source>
</reference>
<dbReference type="SUPFAM" id="SSF52096">
    <property type="entry name" value="ClpP/crotonase"/>
    <property type="match status" value="1"/>
</dbReference>
<evidence type="ECO:0000256" key="1">
    <source>
        <dbReference type="ARBA" id="ARBA00005254"/>
    </source>
</evidence>
<dbReference type="InterPro" id="IPR001753">
    <property type="entry name" value="Enoyl-CoA_hydra/iso"/>
</dbReference>
<dbReference type="FunFam" id="3.90.226.10:FF:000009">
    <property type="entry name" value="Carnitinyl-CoA dehydratase"/>
    <property type="match status" value="1"/>
</dbReference>
<proteinExistence type="inferred from homology"/>
<evidence type="ECO:0000256" key="2">
    <source>
        <dbReference type="ARBA" id="ARBA00023239"/>
    </source>
</evidence>
<dbReference type="InterPro" id="IPR018376">
    <property type="entry name" value="Enoyl-CoA_hyd/isom_CS"/>
</dbReference>
<dbReference type="Gene3D" id="3.90.226.10">
    <property type="entry name" value="2-enoyl-CoA Hydratase, Chain A, domain 1"/>
    <property type="match status" value="1"/>
</dbReference>
<dbReference type="GO" id="GO:0016836">
    <property type="term" value="F:hydro-lyase activity"/>
    <property type="evidence" value="ECO:0007669"/>
    <property type="project" value="UniProtKB-ARBA"/>
</dbReference>
<accession>A0A061QPB2</accession>
<dbReference type="GO" id="GO:0006635">
    <property type="term" value="P:fatty acid beta-oxidation"/>
    <property type="evidence" value="ECO:0007669"/>
    <property type="project" value="TreeGrafter"/>
</dbReference>
<dbReference type="PANTHER" id="PTHR11941:SF171">
    <property type="entry name" value="SD19268P"/>
    <property type="match status" value="1"/>
</dbReference>
<dbReference type="PROSITE" id="PS00166">
    <property type="entry name" value="ENOYL_COA_HYDRATASE"/>
    <property type="match status" value="1"/>
</dbReference>
<name>A0A061QPB2_9CHLO</name>
<dbReference type="Pfam" id="PF00378">
    <property type="entry name" value="ECH_1"/>
    <property type="match status" value="1"/>
</dbReference>
<dbReference type="InterPro" id="IPR014748">
    <property type="entry name" value="Enoyl-CoA_hydra_C"/>
</dbReference>
<protein>
    <submittedName>
        <fullName evidence="4">Methylglutaconyl-CoA hydratase</fullName>
    </submittedName>
</protein>
<dbReference type="GO" id="GO:0005739">
    <property type="term" value="C:mitochondrion"/>
    <property type="evidence" value="ECO:0007669"/>
    <property type="project" value="TreeGrafter"/>
</dbReference>
<dbReference type="AlphaFoldDB" id="A0A061QPB2"/>
<sequence>MNVLYNALRLRHLTPRLGVSEICEQLATLRDRSFFRNSSSYVNTDEMEVQIEPLDKPYEGVFQLTLNRPHCRNAIGRKFLHEFREALSNVAQEHSTRCVILKSSVPGVFCSGADLKERNNMTRRETETFVTLLRATFDELENLPMPTIAAIDGYALGGGLELALACDLRVASAGSTFAFPEVRLGIIPGAGGTQRLPRTIGSSQAKELIFSGRRISAEEALKRGLVDYAVDENQAVAKALELAQEIAMGAPIALRMAKHAISVGSQLDRASGQLFERACYAQVVPTSDRLEGLKAFAERRQPEFTGE</sequence>
<dbReference type="InterPro" id="IPR029045">
    <property type="entry name" value="ClpP/crotonase-like_dom_sf"/>
</dbReference>
<comment type="similarity">
    <text evidence="1 3">Belongs to the enoyl-CoA hydratase/isomerase family.</text>
</comment>
<keyword evidence="2" id="KW-0456">Lyase</keyword>
<dbReference type="FunFam" id="1.10.12.10:FF:000001">
    <property type="entry name" value="Probable enoyl-CoA hydratase, mitochondrial"/>
    <property type="match status" value="1"/>
</dbReference>
<evidence type="ECO:0000256" key="3">
    <source>
        <dbReference type="RuleBase" id="RU003707"/>
    </source>
</evidence>
<dbReference type="Gene3D" id="1.10.12.10">
    <property type="entry name" value="Lyase 2-enoyl-coa Hydratase, Chain A, domain 2"/>
    <property type="match status" value="1"/>
</dbReference>